<accession>A0A841CNJ1</accession>
<dbReference type="AlphaFoldDB" id="A0A841CNJ1"/>
<dbReference type="Proteomes" id="UP000547510">
    <property type="component" value="Unassembled WGS sequence"/>
</dbReference>
<proteinExistence type="predicted"/>
<dbReference type="RefSeq" id="WP_246440437.1">
    <property type="nucleotide sequence ID" value="NZ_JACHJN010000005.1"/>
</dbReference>
<organism evidence="1 2">
    <name type="scientific">Saccharothrix tamanrassetensis</name>
    <dbReference type="NCBI Taxonomy" id="1051531"/>
    <lineage>
        <taxon>Bacteria</taxon>
        <taxon>Bacillati</taxon>
        <taxon>Actinomycetota</taxon>
        <taxon>Actinomycetes</taxon>
        <taxon>Pseudonocardiales</taxon>
        <taxon>Pseudonocardiaceae</taxon>
        <taxon>Saccharothrix</taxon>
    </lineage>
</organism>
<protein>
    <submittedName>
        <fullName evidence="1">Uncharacterized protein</fullName>
    </submittedName>
</protein>
<keyword evidence="2" id="KW-1185">Reference proteome</keyword>
<evidence type="ECO:0000313" key="2">
    <source>
        <dbReference type="Proteomes" id="UP000547510"/>
    </source>
</evidence>
<name>A0A841CNJ1_9PSEU</name>
<dbReference type="EMBL" id="JACHJN010000005">
    <property type="protein sequence ID" value="MBB5957106.1"/>
    <property type="molecule type" value="Genomic_DNA"/>
</dbReference>
<sequence>MRRTEYYSPGVGRHGAFLQMTAPNAYPPDTYQQTGQARRFTAGRTVAETWNLAVYGPAFPYMPRPAEWAGRLGDQVRVSVPMFTDQDPRRFGFSQTVKARTTLHRDGVLVGESPSAGSLRGTVPAGRGAFRLHTRAQRADVSELSTDVSATRTFASDTVAGETAVDLPLLAVRFALRLDDRNRASVRVPGVRAAQRGGRTA</sequence>
<reference evidence="1 2" key="1">
    <citation type="submission" date="2020-08" db="EMBL/GenBank/DDBJ databases">
        <title>Genomic Encyclopedia of Type Strains, Phase III (KMG-III): the genomes of soil and plant-associated and newly described type strains.</title>
        <authorList>
            <person name="Whitman W."/>
        </authorList>
    </citation>
    <scope>NUCLEOTIDE SEQUENCE [LARGE SCALE GENOMIC DNA]</scope>
    <source>
        <strain evidence="1 2">CECT 8640</strain>
    </source>
</reference>
<gene>
    <name evidence="1" type="ORF">FHS29_003699</name>
</gene>
<comment type="caution">
    <text evidence="1">The sequence shown here is derived from an EMBL/GenBank/DDBJ whole genome shotgun (WGS) entry which is preliminary data.</text>
</comment>
<evidence type="ECO:0000313" key="1">
    <source>
        <dbReference type="EMBL" id="MBB5957106.1"/>
    </source>
</evidence>